<evidence type="ECO:0000256" key="1">
    <source>
        <dbReference type="SAM" id="MobiDB-lite"/>
    </source>
</evidence>
<dbReference type="EMBL" id="JBFXLT010000051">
    <property type="protein sequence ID" value="KAL2812106.1"/>
    <property type="molecule type" value="Genomic_DNA"/>
</dbReference>
<sequence length="165" mass="17127">MSSTKKENSTLEDIPAGDSRFCFECLRNIDSDGKVDLIGVAAALNYSNIASAGNRFRALSHRYGFGNLKCKNAGSPVKAKAASTSTAADSAPAKADPSTPTKGAAGKPAKNPSTRKGAKKSSTEPIPATKGKNQGKDSGSEEIEEEKEEAEKGDVAVVVLRVPSN</sequence>
<evidence type="ECO:0000313" key="3">
    <source>
        <dbReference type="Proteomes" id="UP001610334"/>
    </source>
</evidence>
<accession>A0ABR4H9F8</accession>
<proteinExistence type="predicted"/>
<name>A0ABR4H9F8_9EURO</name>
<protein>
    <submittedName>
        <fullName evidence="2">Uncharacterized protein</fullName>
    </submittedName>
</protein>
<keyword evidence="3" id="KW-1185">Reference proteome</keyword>
<dbReference type="Proteomes" id="UP001610334">
    <property type="component" value="Unassembled WGS sequence"/>
</dbReference>
<reference evidence="2 3" key="1">
    <citation type="submission" date="2024-07" db="EMBL/GenBank/DDBJ databases">
        <title>Section-level genome sequencing and comparative genomics of Aspergillus sections Usti and Cavernicolus.</title>
        <authorList>
            <consortium name="Lawrence Berkeley National Laboratory"/>
            <person name="Nybo J.L."/>
            <person name="Vesth T.C."/>
            <person name="Theobald S."/>
            <person name="Frisvad J.C."/>
            <person name="Larsen T.O."/>
            <person name="Kjaerboelling I."/>
            <person name="Rothschild-Mancinelli K."/>
            <person name="Lyhne E.K."/>
            <person name="Kogle M.E."/>
            <person name="Barry K."/>
            <person name="Clum A."/>
            <person name="Na H."/>
            <person name="Ledsgaard L."/>
            <person name="Lin J."/>
            <person name="Lipzen A."/>
            <person name="Kuo A."/>
            <person name="Riley R."/>
            <person name="Mondo S."/>
            <person name="Labutti K."/>
            <person name="Haridas S."/>
            <person name="Pangalinan J."/>
            <person name="Salamov A.A."/>
            <person name="Simmons B.A."/>
            <person name="Magnuson J.K."/>
            <person name="Chen J."/>
            <person name="Drula E."/>
            <person name="Henrissat B."/>
            <person name="Wiebenga A."/>
            <person name="Lubbers R.J."/>
            <person name="Gomes A.C."/>
            <person name="Makela M.R."/>
            <person name="Stajich J."/>
            <person name="Grigoriev I.V."/>
            <person name="Mortensen U.H."/>
            <person name="De Vries R.P."/>
            <person name="Baker S.E."/>
            <person name="Andersen M.R."/>
        </authorList>
    </citation>
    <scope>NUCLEOTIDE SEQUENCE [LARGE SCALE GENOMIC DNA]</scope>
    <source>
        <strain evidence="2 3">CBS 588.65</strain>
    </source>
</reference>
<evidence type="ECO:0000313" key="2">
    <source>
        <dbReference type="EMBL" id="KAL2812106.1"/>
    </source>
</evidence>
<feature type="region of interest" description="Disordered" evidence="1">
    <location>
        <begin position="71"/>
        <end position="165"/>
    </location>
</feature>
<feature type="compositionally biased region" description="Low complexity" evidence="1">
    <location>
        <begin position="78"/>
        <end position="102"/>
    </location>
</feature>
<organism evidence="2 3">
    <name type="scientific">Aspergillus granulosus</name>
    <dbReference type="NCBI Taxonomy" id="176169"/>
    <lineage>
        <taxon>Eukaryota</taxon>
        <taxon>Fungi</taxon>
        <taxon>Dikarya</taxon>
        <taxon>Ascomycota</taxon>
        <taxon>Pezizomycotina</taxon>
        <taxon>Eurotiomycetes</taxon>
        <taxon>Eurotiomycetidae</taxon>
        <taxon>Eurotiales</taxon>
        <taxon>Aspergillaceae</taxon>
        <taxon>Aspergillus</taxon>
        <taxon>Aspergillus subgen. Nidulantes</taxon>
    </lineage>
</organism>
<comment type="caution">
    <text evidence="2">The sequence shown here is derived from an EMBL/GenBank/DDBJ whole genome shotgun (WGS) entry which is preliminary data.</text>
</comment>
<gene>
    <name evidence="2" type="ORF">BJX63DRAFT_432916</name>
</gene>